<keyword evidence="2" id="KW-1185">Reference proteome</keyword>
<dbReference type="AlphaFoldDB" id="A0A401SBR8"/>
<evidence type="ECO:0000313" key="2">
    <source>
        <dbReference type="Proteomes" id="UP000287033"/>
    </source>
</evidence>
<dbReference type="Proteomes" id="UP000287033">
    <property type="component" value="Unassembled WGS sequence"/>
</dbReference>
<sequence length="116" mass="12630">MGAPTSSTCPLPKEELETCFREKLSAPNKKSNINKYASYTGKVGDGSLMKSIEVEEVEAAIGIDENSAAGPDSLKLQDIRTIHEQEETGLPRLFSLWLKSSTIPDSLKKESNCPDS</sequence>
<protein>
    <submittedName>
        <fullName evidence="1">Uncharacterized protein</fullName>
    </submittedName>
</protein>
<reference evidence="1 2" key="1">
    <citation type="journal article" date="2018" name="Nat. Ecol. Evol.">
        <title>Shark genomes provide insights into elasmobranch evolution and the origin of vertebrates.</title>
        <authorList>
            <person name="Hara Y"/>
            <person name="Yamaguchi K"/>
            <person name="Onimaru K"/>
            <person name="Kadota M"/>
            <person name="Koyanagi M"/>
            <person name="Keeley SD"/>
            <person name="Tatsumi K"/>
            <person name="Tanaka K"/>
            <person name="Motone F"/>
            <person name="Kageyama Y"/>
            <person name="Nozu R"/>
            <person name="Adachi N"/>
            <person name="Nishimura O"/>
            <person name="Nakagawa R"/>
            <person name="Tanegashima C"/>
            <person name="Kiyatake I"/>
            <person name="Matsumoto R"/>
            <person name="Murakumo K"/>
            <person name="Nishida K"/>
            <person name="Terakita A"/>
            <person name="Kuratani S"/>
            <person name="Sato K"/>
            <person name="Hyodo S Kuraku.S."/>
        </authorList>
    </citation>
    <scope>NUCLEOTIDE SEQUENCE [LARGE SCALE GENOMIC DNA]</scope>
</reference>
<proteinExistence type="predicted"/>
<gene>
    <name evidence="1" type="ORF">chiPu_0006267</name>
</gene>
<organism evidence="1 2">
    <name type="scientific">Chiloscyllium punctatum</name>
    <name type="common">Brownbanded bambooshark</name>
    <name type="synonym">Hemiscyllium punctatum</name>
    <dbReference type="NCBI Taxonomy" id="137246"/>
    <lineage>
        <taxon>Eukaryota</taxon>
        <taxon>Metazoa</taxon>
        <taxon>Chordata</taxon>
        <taxon>Craniata</taxon>
        <taxon>Vertebrata</taxon>
        <taxon>Chondrichthyes</taxon>
        <taxon>Elasmobranchii</taxon>
        <taxon>Galeomorphii</taxon>
        <taxon>Galeoidea</taxon>
        <taxon>Orectolobiformes</taxon>
        <taxon>Hemiscylliidae</taxon>
        <taxon>Chiloscyllium</taxon>
    </lineage>
</organism>
<dbReference type="EMBL" id="BEZZ01000179">
    <property type="protein sequence ID" value="GCC27841.1"/>
    <property type="molecule type" value="Genomic_DNA"/>
</dbReference>
<evidence type="ECO:0000313" key="1">
    <source>
        <dbReference type="EMBL" id="GCC27841.1"/>
    </source>
</evidence>
<comment type="caution">
    <text evidence="1">The sequence shown here is derived from an EMBL/GenBank/DDBJ whole genome shotgun (WGS) entry which is preliminary data.</text>
</comment>
<name>A0A401SBR8_CHIPU</name>
<accession>A0A401SBR8</accession>